<comment type="cofactor">
    <cofactor evidence="1">
        <name>Mn(2+)</name>
        <dbReference type="ChEBI" id="CHEBI:29035"/>
    </cofactor>
</comment>
<evidence type="ECO:0000256" key="2">
    <source>
        <dbReference type="ARBA" id="ARBA00001946"/>
    </source>
</evidence>
<dbReference type="HOGENOM" id="CLU_013173_4_3_1"/>
<evidence type="ECO:0000256" key="11">
    <source>
        <dbReference type="SAM" id="MobiDB-lite"/>
    </source>
</evidence>
<feature type="compositionally biased region" description="Basic and acidic residues" evidence="11">
    <location>
        <begin position="445"/>
        <end position="454"/>
    </location>
</feature>
<keyword evidence="7 10" id="KW-0904">Protein phosphatase</keyword>
<dbReference type="OrthoDB" id="10264738at2759"/>
<gene>
    <name evidence="13" type="ORF">LACBIDRAFT_322816</name>
</gene>
<keyword evidence="14" id="KW-1185">Reference proteome</keyword>
<dbReference type="InParanoid" id="B0CV68"/>
<dbReference type="EC" id="3.1.3.16" evidence="4"/>
<dbReference type="PANTHER" id="PTHR13832:SF565">
    <property type="entry name" value="AT28366P-RELATED"/>
    <property type="match status" value="1"/>
</dbReference>
<feature type="region of interest" description="Disordered" evidence="11">
    <location>
        <begin position="398"/>
        <end position="537"/>
    </location>
</feature>
<reference evidence="13 14" key="1">
    <citation type="journal article" date="2008" name="Nature">
        <title>The genome of Laccaria bicolor provides insights into mycorrhizal symbiosis.</title>
        <authorList>
            <person name="Martin F."/>
            <person name="Aerts A."/>
            <person name="Ahren D."/>
            <person name="Brun A."/>
            <person name="Danchin E.G.J."/>
            <person name="Duchaussoy F."/>
            <person name="Gibon J."/>
            <person name="Kohler A."/>
            <person name="Lindquist E."/>
            <person name="Pereda V."/>
            <person name="Salamov A."/>
            <person name="Shapiro H.J."/>
            <person name="Wuyts J."/>
            <person name="Blaudez D."/>
            <person name="Buee M."/>
            <person name="Brokstein P."/>
            <person name="Canbaeck B."/>
            <person name="Cohen D."/>
            <person name="Courty P.E."/>
            <person name="Coutinho P.M."/>
            <person name="Delaruelle C."/>
            <person name="Detter J.C."/>
            <person name="Deveau A."/>
            <person name="DiFazio S."/>
            <person name="Duplessis S."/>
            <person name="Fraissinet-Tachet L."/>
            <person name="Lucic E."/>
            <person name="Frey-Klett P."/>
            <person name="Fourrey C."/>
            <person name="Feussner I."/>
            <person name="Gay G."/>
            <person name="Grimwood J."/>
            <person name="Hoegger P.J."/>
            <person name="Jain P."/>
            <person name="Kilaru S."/>
            <person name="Labbe J."/>
            <person name="Lin Y.C."/>
            <person name="Legue V."/>
            <person name="Le Tacon F."/>
            <person name="Marmeisse R."/>
            <person name="Melayah D."/>
            <person name="Montanini B."/>
            <person name="Muratet M."/>
            <person name="Nehls U."/>
            <person name="Niculita-Hirzel H."/>
            <person name="Oudot-Le Secq M.P."/>
            <person name="Peter M."/>
            <person name="Quesneville H."/>
            <person name="Rajashekar B."/>
            <person name="Reich M."/>
            <person name="Rouhier N."/>
            <person name="Schmutz J."/>
            <person name="Yin T."/>
            <person name="Chalot M."/>
            <person name="Henrissat B."/>
            <person name="Kuees U."/>
            <person name="Lucas S."/>
            <person name="Van de Peer Y."/>
            <person name="Podila G.K."/>
            <person name="Polle A."/>
            <person name="Pukkila P.J."/>
            <person name="Richardson P.M."/>
            <person name="Rouze P."/>
            <person name="Sanders I.R."/>
            <person name="Stajich J.E."/>
            <person name="Tunlid A."/>
            <person name="Tuskan G."/>
            <person name="Grigoriev I.V."/>
        </authorList>
    </citation>
    <scope>NUCLEOTIDE SEQUENCE [LARGE SCALE GENOMIC DNA]</scope>
    <source>
        <strain evidence="14">S238N-H82 / ATCC MYA-4686</strain>
    </source>
</reference>
<dbReference type="Proteomes" id="UP000001194">
    <property type="component" value="Unassembled WGS sequence"/>
</dbReference>
<keyword evidence="5" id="KW-0479">Metal-binding</keyword>
<keyword evidence="6 10" id="KW-0378">Hydrolase</keyword>
<dbReference type="SUPFAM" id="SSF81606">
    <property type="entry name" value="PP2C-like"/>
    <property type="match status" value="1"/>
</dbReference>
<evidence type="ECO:0000256" key="1">
    <source>
        <dbReference type="ARBA" id="ARBA00001936"/>
    </source>
</evidence>
<dbReference type="FunFam" id="3.60.40.10:FF:000016">
    <property type="entry name" value="Protein phosphatase 2C"/>
    <property type="match status" value="1"/>
</dbReference>
<dbReference type="PROSITE" id="PS01032">
    <property type="entry name" value="PPM_1"/>
    <property type="match status" value="1"/>
</dbReference>
<proteinExistence type="inferred from homology"/>
<sequence>MGQTLSSPATKKTSETGGNARFFYSVSEMQGWRITMEDSHAAVLDLDEGKPENETNTFFAVYDGHGGSTVAKFAGSNVHKRLLSEETYQGKDYEAALKRAFLGTDEDLLGNPAHTRDPSGCTAVAALITADNKIYVYVSASLFKANAGDSRSVLGIQGRVKPLSFDHKPTSEVEKKRISGAGGYIEYGRVNGNLALSRALGDFEFKKNYSLSPEAQIITADPDVTCHEITEEDEFLVIACDGIWDCLSSQQVVDFVRYKVFEGKKLSEIGEMMCDHCLAPDTSSGAGIGCDNMTVLIVAITHGRTKDEWYAWVADRVAKGVGYPTPSSPPQLYATSRLASFRARREAQEARDRLQFQGVDNQTNGNDDLFKKYGLTVTTISSSGGISYKPGSDIVSDTGTLMFTNDDSDEDDSEDEGQTGRSFFTESIGLGRSDSPDPTKSLKAQLDEFEKGIQDEDTDQDGDTQMERGLAVASTPSSTKTSDGSHPHLQGEAPPPPGPLPNGDVTSPPVQHETLPSGDAPLSVVGLLDKSEDPLKA</sequence>
<dbReference type="InterPro" id="IPR036457">
    <property type="entry name" value="PPM-type-like_dom_sf"/>
</dbReference>
<comment type="cofactor">
    <cofactor evidence="2">
        <name>Mg(2+)</name>
        <dbReference type="ChEBI" id="CHEBI:18420"/>
    </cofactor>
</comment>
<dbReference type="PANTHER" id="PTHR13832">
    <property type="entry name" value="PROTEIN PHOSPHATASE 2C"/>
    <property type="match status" value="1"/>
</dbReference>
<dbReference type="Pfam" id="PF00481">
    <property type="entry name" value="PP2C"/>
    <property type="match status" value="1"/>
</dbReference>
<evidence type="ECO:0000313" key="14">
    <source>
        <dbReference type="Proteomes" id="UP000001194"/>
    </source>
</evidence>
<dbReference type="SMART" id="SM00332">
    <property type="entry name" value="PP2Cc"/>
    <property type="match status" value="1"/>
</dbReference>
<dbReference type="PROSITE" id="PS51746">
    <property type="entry name" value="PPM_2"/>
    <property type="match status" value="1"/>
</dbReference>
<dbReference type="FunCoup" id="B0CV68">
    <property type="interactions" value="828"/>
</dbReference>
<dbReference type="AlphaFoldDB" id="B0CV68"/>
<dbReference type="GO" id="GO:0004722">
    <property type="term" value="F:protein serine/threonine phosphatase activity"/>
    <property type="evidence" value="ECO:0007669"/>
    <property type="project" value="UniProtKB-EC"/>
</dbReference>
<accession>B0CV68</accession>
<organism evidence="14">
    <name type="scientific">Laccaria bicolor (strain S238N-H82 / ATCC MYA-4686)</name>
    <name type="common">Bicoloured deceiver</name>
    <name type="synonym">Laccaria laccata var. bicolor</name>
    <dbReference type="NCBI Taxonomy" id="486041"/>
    <lineage>
        <taxon>Eukaryota</taxon>
        <taxon>Fungi</taxon>
        <taxon>Dikarya</taxon>
        <taxon>Basidiomycota</taxon>
        <taxon>Agaricomycotina</taxon>
        <taxon>Agaricomycetes</taxon>
        <taxon>Agaricomycetidae</taxon>
        <taxon>Agaricales</taxon>
        <taxon>Agaricineae</taxon>
        <taxon>Hydnangiaceae</taxon>
        <taxon>Laccaria</taxon>
    </lineage>
</organism>
<feature type="compositionally biased region" description="Acidic residues" evidence="11">
    <location>
        <begin position="406"/>
        <end position="417"/>
    </location>
</feature>
<keyword evidence="8" id="KW-0464">Manganese</keyword>
<dbReference type="Gene3D" id="3.60.40.10">
    <property type="entry name" value="PPM-type phosphatase domain"/>
    <property type="match status" value="1"/>
</dbReference>
<comment type="similarity">
    <text evidence="3 10">Belongs to the PP2C family.</text>
</comment>
<evidence type="ECO:0000256" key="7">
    <source>
        <dbReference type="ARBA" id="ARBA00022912"/>
    </source>
</evidence>
<dbReference type="RefSeq" id="XP_001876194.1">
    <property type="nucleotide sequence ID" value="XM_001876159.1"/>
</dbReference>
<feature type="domain" description="PPM-type phosphatase" evidence="12">
    <location>
        <begin position="23"/>
        <end position="300"/>
    </location>
</feature>
<dbReference type="InterPro" id="IPR000222">
    <property type="entry name" value="PP2C_BS"/>
</dbReference>
<name>B0CV68_LACBS</name>
<evidence type="ECO:0000256" key="5">
    <source>
        <dbReference type="ARBA" id="ARBA00022723"/>
    </source>
</evidence>
<dbReference type="KEGG" id="lbc:LACBIDRAFT_322816"/>
<evidence type="ECO:0000256" key="4">
    <source>
        <dbReference type="ARBA" id="ARBA00013081"/>
    </source>
</evidence>
<comment type="catalytic activity">
    <reaction evidence="9">
        <text>O-phospho-L-threonyl-[protein] + H2O = L-threonyl-[protein] + phosphate</text>
        <dbReference type="Rhea" id="RHEA:47004"/>
        <dbReference type="Rhea" id="RHEA-COMP:11060"/>
        <dbReference type="Rhea" id="RHEA-COMP:11605"/>
        <dbReference type="ChEBI" id="CHEBI:15377"/>
        <dbReference type="ChEBI" id="CHEBI:30013"/>
        <dbReference type="ChEBI" id="CHEBI:43474"/>
        <dbReference type="ChEBI" id="CHEBI:61977"/>
        <dbReference type="EC" id="3.1.3.16"/>
    </reaction>
    <physiologicalReaction direction="left-to-right" evidence="9">
        <dbReference type="Rhea" id="RHEA:47005"/>
    </physiologicalReaction>
</comment>
<dbReference type="GeneID" id="6071387"/>
<dbReference type="InterPro" id="IPR001932">
    <property type="entry name" value="PPM-type_phosphatase-like_dom"/>
</dbReference>
<dbReference type="CDD" id="cd00143">
    <property type="entry name" value="PP2Cc"/>
    <property type="match status" value="1"/>
</dbReference>
<dbReference type="GO" id="GO:0046872">
    <property type="term" value="F:metal ion binding"/>
    <property type="evidence" value="ECO:0007669"/>
    <property type="project" value="UniProtKB-KW"/>
</dbReference>
<evidence type="ECO:0000256" key="6">
    <source>
        <dbReference type="ARBA" id="ARBA00022801"/>
    </source>
</evidence>
<dbReference type="STRING" id="486041.B0CV68"/>
<evidence type="ECO:0000256" key="9">
    <source>
        <dbReference type="ARBA" id="ARBA00048832"/>
    </source>
</evidence>
<evidence type="ECO:0000256" key="10">
    <source>
        <dbReference type="RuleBase" id="RU003465"/>
    </source>
</evidence>
<evidence type="ECO:0000313" key="13">
    <source>
        <dbReference type="EMBL" id="EDR13696.1"/>
    </source>
</evidence>
<feature type="compositionally biased region" description="Acidic residues" evidence="11">
    <location>
        <begin position="455"/>
        <end position="464"/>
    </location>
</feature>
<evidence type="ECO:0000256" key="8">
    <source>
        <dbReference type="ARBA" id="ARBA00023211"/>
    </source>
</evidence>
<feature type="compositionally biased region" description="Polar residues" evidence="11">
    <location>
        <begin position="474"/>
        <end position="484"/>
    </location>
</feature>
<evidence type="ECO:0000256" key="3">
    <source>
        <dbReference type="ARBA" id="ARBA00006702"/>
    </source>
</evidence>
<evidence type="ECO:0000259" key="12">
    <source>
        <dbReference type="PROSITE" id="PS51746"/>
    </source>
</evidence>
<dbReference type="InterPro" id="IPR015655">
    <property type="entry name" value="PP2C"/>
</dbReference>
<dbReference type="EMBL" id="DS547093">
    <property type="protein sequence ID" value="EDR13696.1"/>
    <property type="molecule type" value="Genomic_DNA"/>
</dbReference>
<protein>
    <recommendedName>
        <fullName evidence="4">protein-serine/threonine phosphatase</fullName>
        <ecNumber evidence="4">3.1.3.16</ecNumber>
    </recommendedName>
</protein>